<dbReference type="EC" id="2.7.7.77" evidence="8"/>
<sequence length="250" mass="27478">MLGNSSAAFKAASITVTRVERGYKPTFEQFSKCLVKRGLKMQITGIILAGGRSRRMGTDKALLEFGGVPLIAHLAVRLSQVADTVLIACGEEEREDYQFLKLPMVTDCYPGLGPLAGLYAALNLSHTEWSAVVACDLPFTSIELLNYMKELAAAEPSVQAVVPVNAAGKVQPLLALYHRSVLPSLHESLEQKSLRVMEWLGCLKVRYVQERDFPVSYRSHDKALLNMNTPAEYFAAVKLASFLLKGDSEN</sequence>
<dbReference type="PANTHER" id="PTHR19136">
    <property type="entry name" value="MOLYBDENUM COFACTOR GUANYLYLTRANSFERASE"/>
    <property type="match status" value="1"/>
</dbReference>
<dbReference type="GO" id="GO:0061603">
    <property type="term" value="F:molybdenum cofactor guanylyltransferase activity"/>
    <property type="evidence" value="ECO:0007669"/>
    <property type="project" value="UniProtKB-EC"/>
</dbReference>
<keyword evidence="5 8" id="KW-0460">Magnesium</keyword>
<evidence type="ECO:0000256" key="6">
    <source>
        <dbReference type="ARBA" id="ARBA00023134"/>
    </source>
</evidence>
<evidence type="ECO:0000259" key="9">
    <source>
        <dbReference type="Pfam" id="PF12804"/>
    </source>
</evidence>
<comment type="caution">
    <text evidence="8">Lacks conserved residue(s) required for the propagation of feature annotation.</text>
</comment>
<keyword evidence="11" id="KW-1185">Reference proteome</keyword>
<feature type="binding site" evidence="8">
    <location>
        <position position="107"/>
    </location>
    <ligand>
        <name>GTP</name>
        <dbReference type="ChEBI" id="CHEBI:37565"/>
    </ligand>
</feature>
<comment type="subcellular location">
    <subcellularLocation>
        <location evidence="8">Cytoplasm</location>
    </subcellularLocation>
</comment>
<dbReference type="InterPro" id="IPR013482">
    <property type="entry name" value="Molybde_CF_guanTrfase"/>
</dbReference>
<keyword evidence="4 8" id="KW-0547">Nucleotide-binding</keyword>
<dbReference type="PANTHER" id="PTHR19136:SF81">
    <property type="entry name" value="MOLYBDENUM COFACTOR GUANYLYLTRANSFERASE"/>
    <property type="match status" value="1"/>
</dbReference>
<comment type="similarity">
    <text evidence="8">Belongs to the MobA family.</text>
</comment>
<name>A0A7X2H676_9BACL</name>
<feature type="binding site" evidence="8">
    <location>
        <begin position="48"/>
        <end position="50"/>
    </location>
    <ligand>
        <name>GTP</name>
        <dbReference type="ChEBI" id="CHEBI:37565"/>
    </ligand>
</feature>
<keyword evidence="1 8" id="KW-0963">Cytoplasm</keyword>
<dbReference type="HAMAP" id="MF_00316">
    <property type="entry name" value="MobA"/>
    <property type="match status" value="1"/>
</dbReference>
<keyword evidence="7 8" id="KW-0501">Molybdenum cofactor biosynthesis</keyword>
<dbReference type="SUPFAM" id="SSF53448">
    <property type="entry name" value="Nucleotide-diphospho-sugar transferases"/>
    <property type="match status" value="1"/>
</dbReference>
<organism evidence="10 11">
    <name type="scientific">Paenibacillus monticola</name>
    <dbReference type="NCBI Taxonomy" id="2666075"/>
    <lineage>
        <taxon>Bacteria</taxon>
        <taxon>Bacillati</taxon>
        <taxon>Bacillota</taxon>
        <taxon>Bacilli</taxon>
        <taxon>Bacillales</taxon>
        <taxon>Paenibacillaceae</taxon>
        <taxon>Paenibacillus</taxon>
    </lineage>
</organism>
<evidence type="ECO:0000256" key="8">
    <source>
        <dbReference type="HAMAP-Rule" id="MF_00316"/>
    </source>
</evidence>
<feature type="domain" description="MobA-like NTP transferase" evidence="9">
    <location>
        <begin position="45"/>
        <end position="195"/>
    </location>
</feature>
<comment type="caution">
    <text evidence="10">The sequence shown here is derived from an EMBL/GenBank/DDBJ whole genome shotgun (WGS) entry which is preliminary data.</text>
</comment>
<reference evidence="10 11" key="1">
    <citation type="submission" date="2019-11" db="EMBL/GenBank/DDBJ databases">
        <title>Paenibacillus monticola sp. nov., a novel PGPR strain isolated from mountain sample in China.</title>
        <authorList>
            <person name="Zhao Q."/>
            <person name="Li H.-P."/>
            <person name="Zhang J.-L."/>
        </authorList>
    </citation>
    <scope>NUCLEOTIDE SEQUENCE [LARGE SCALE GENOMIC DNA]</scope>
    <source>
        <strain evidence="10 11">LC-T2</strain>
    </source>
</reference>
<keyword evidence="6 8" id="KW-0342">GTP-binding</keyword>
<evidence type="ECO:0000256" key="3">
    <source>
        <dbReference type="ARBA" id="ARBA00022723"/>
    </source>
</evidence>
<dbReference type="GO" id="GO:0006777">
    <property type="term" value="P:Mo-molybdopterin cofactor biosynthetic process"/>
    <property type="evidence" value="ECO:0007669"/>
    <property type="project" value="UniProtKB-KW"/>
</dbReference>
<dbReference type="Proteomes" id="UP000463051">
    <property type="component" value="Unassembled WGS sequence"/>
</dbReference>
<evidence type="ECO:0000256" key="5">
    <source>
        <dbReference type="ARBA" id="ARBA00022842"/>
    </source>
</evidence>
<keyword evidence="2 8" id="KW-0808">Transferase</keyword>
<evidence type="ECO:0000256" key="2">
    <source>
        <dbReference type="ARBA" id="ARBA00022679"/>
    </source>
</evidence>
<dbReference type="AlphaFoldDB" id="A0A7X2H676"/>
<comment type="cofactor">
    <cofactor evidence="8">
        <name>Mg(2+)</name>
        <dbReference type="ChEBI" id="CHEBI:18420"/>
    </cofactor>
</comment>
<dbReference type="InterPro" id="IPR025877">
    <property type="entry name" value="MobA-like_NTP_Trfase"/>
</dbReference>
<dbReference type="InterPro" id="IPR029044">
    <property type="entry name" value="Nucleotide-diphossugar_trans"/>
</dbReference>
<evidence type="ECO:0000313" key="11">
    <source>
        <dbReference type="Proteomes" id="UP000463051"/>
    </source>
</evidence>
<dbReference type="GO" id="GO:0046872">
    <property type="term" value="F:metal ion binding"/>
    <property type="evidence" value="ECO:0007669"/>
    <property type="project" value="UniProtKB-KW"/>
</dbReference>
<gene>
    <name evidence="8" type="primary">mobA</name>
    <name evidence="10" type="ORF">GJB61_14570</name>
</gene>
<dbReference type="GO" id="GO:0005737">
    <property type="term" value="C:cytoplasm"/>
    <property type="evidence" value="ECO:0007669"/>
    <property type="project" value="UniProtKB-SubCell"/>
</dbReference>
<accession>A0A7X2H676</accession>
<feature type="binding site" evidence="8">
    <location>
        <position position="136"/>
    </location>
    <ligand>
        <name>GTP</name>
        <dbReference type="ChEBI" id="CHEBI:37565"/>
    </ligand>
</feature>
<evidence type="ECO:0000256" key="1">
    <source>
        <dbReference type="ARBA" id="ARBA00022490"/>
    </source>
</evidence>
<comment type="function">
    <text evidence="8">Transfers a GMP moiety from GTP to Mo-molybdopterin (Mo-MPT) cofactor (Moco or molybdenum cofactor) to form Mo-molybdopterin guanine dinucleotide (Mo-MGD) cofactor.</text>
</comment>
<dbReference type="GO" id="GO:0005525">
    <property type="term" value="F:GTP binding"/>
    <property type="evidence" value="ECO:0007669"/>
    <property type="project" value="UniProtKB-UniRule"/>
</dbReference>
<dbReference type="EMBL" id="WJXB01000004">
    <property type="protein sequence ID" value="MRN54208.1"/>
    <property type="molecule type" value="Genomic_DNA"/>
</dbReference>
<dbReference type="Gene3D" id="3.90.550.10">
    <property type="entry name" value="Spore Coat Polysaccharide Biosynthesis Protein SpsA, Chain A"/>
    <property type="match status" value="1"/>
</dbReference>
<dbReference type="Pfam" id="PF12804">
    <property type="entry name" value="NTP_transf_3"/>
    <property type="match status" value="1"/>
</dbReference>
<feature type="binding site" evidence="8">
    <location>
        <position position="60"/>
    </location>
    <ligand>
        <name>GTP</name>
        <dbReference type="ChEBI" id="CHEBI:37565"/>
    </ligand>
</feature>
<proteinExistence type="inferred from homology"/>
<evidence type="ECO:0000313" key="10">
    <source>
        <dbReference type="EMBL" id="MRN54208.1"/>
    </source>
</evidence>
<comment type="catalytic activity">
    <reaction evidence="8">
        <text>Mo-molybdopterin + GTP + H(+) = Mo-molybdopterin guanine dinucleotide + diphosphate</text>
        <dbReference type="Rhea" id="RHEA:34243"/>
        <dbReference type="ChEBI" id="CHEBI:15378"/>
        <dbReference type="ChEBI" id="CHEBI:33019"/>
        <dbReference type="ChEBI" id="CHEBI:37565"/>
        <dbReference type="ChEBI" id="CHEBI:71302"/>
        <dbReference type="ChEBI" id="CHEBI:71310"/>
        <dbReference type="EC" id="2.7.7.77"/>
    </reaction>
</comment>
<protein>
    <recommendedName>
        <fullName evidence="8">Probable molybdenum cofactor guanylyltransferase</fullName>
        <shortName evidence="8">MoCo guanylyltransferase</shortName>
        <ecNumber evidence="8">2.7.7.77</ecNumber>
    </recommendedName>
    <alternativeName>
        <fullName evidence="8">GTP:molybdopterin guanylyltransferase</fullName>
    </alternativeName>
    <alternativeName>
        <fullName evidence="8">Mo-MPT guanylyltransferase</fullName>
    </alternativeName>
    <alternativeName>
        <fullName evidence="8">Molybdopterin guanylyltransferase</fullName>
    </alternativeName>
    <alternativeName>
        <fullName evidence="8">Molybdopterin-guanine dinucleotide synthase</fullName>
        <shortName evidence="8">MGD synthase</shortName>
    </alternativeName>
</protein>
<comment type="domain">
    <text evidence="8">The N-terminal domain determines nucleotide recognition and specific binding, while the C-terminal domain determines the specific binding to the target protein.</text>
</comment>
<keyword evidence="3 8" id="KW-0479">Metal-binding</keyword>
<evidence type="ECO:0000256" key="4">
    <source>
        <dbReference type="ARBA" id="ARBA00022741"/>
    </source>
</evidence>
<dbReference type="CDD" id="cd02503">
    <property type="entry name" value="MobA"/>
    <property type="match status" value="1"/>
</dbReference>
<evidence type="ECO:0000256" key="7">
    <source>
        <dbReference type="ARBA" id="ARBA00023150"/>
    </source>
</evidence>
<feature type="binding site" evidence="8">
    <location>
        <position position="136"/>
    </location>
    <ligand>
        <name>Mg(2+)</name>
        <dbReference type="ChEBI" id="CHEBI:18420"/>
    </ligand>
</feature>